<reference evidence="5 6" key="1">
    <citation type="submission" date="2023-10" db="EMBL/GenBank/DDBJ databases">
        <title>Two novel species belonging to the OM43/NOR5 clade.</title>
        <authorList>
            <person name="Park M."/>
        </authorList>
    </citation>
    <scope>NUCLEOTIDE SEQUENCE [LARGE SCALE GENOMIC DNA]</scope>
    <source>
        <strain evidence="5 6">IMCC43200</strain>
    </source>
</reference>
<keyword evidence="1" id="KW-0436">Ligase</keyword>
<organism evidence="5 6">
    <name type="scientific">Congregibacter variabilis</name>
    <dbReference type="NCBI Taxonomy" id="3081200"/>
    <lineage>
        <taxon>Bacteria</taxon>
        <taxon>Pseudomonadati</taxon>
        <taxon>Pseudomonadota</taxon>
        <taxon>Gammaproteobacteria</taxon>
        <taxon>Cellvibrionales</taxon>
        <taxon>Halieaceae</taxon>
        <taxon>Congregibacter</taxon>
    </lineage>
</organism>
<proteinExistence type="predicted"/>
<dbReference type="InterPro" id="IPR004525">
    <property type="entry name" value="EpmA"/>
</dbReference>
<dbReference type="PANTHER" id="PTHR42918">
    <property type="entry name" value="LYSYL-TRNA SYNTHETASE"/>
    <property type="match status" value="1"/>
</dbReference>
<keyword evidence="6" id="KW-1185">Reference proteome</keyword>
<evidence type="ECO:0000313" key="6">
    <source>
        <dbReference type="Proteomes" id="UP001626537"/>
    </source>
</evidence>
<dbReference type="PANTHER" id="PTHR42918:SF6">
    <property type="entry name" value="ELONGATION FACTOR P--(R)-BETA-LYSINE LIGASE"/>
    <property type="match status" value="1"/>
</dbReference>
<name>A0ABZ0I0P3_9GAMM</name>
<dbReference type="EMBL" id="CP136864">
    <property type="protein sequence ID" value="WOJ92601.1"/>
    <property type="molecule type" value="Genomic_DNA"/>
</dbReference>
<dbReference type="InterPro" id="IPR018149">
    <property type="entry name" value="Lys-tRNA-synth_II_C"/>
</dbReference>
<dbReference type="PRINTS" id="PR00982">
    <property type="entry name" value="TRNASYNTHLYS"/>
</dbReference>
<gene>
    <name evidence="5" type="primary">epmA</name>
    <name evidence="5" type="ORF">R0135_12500</name>
</gene>
<evidence type="ECO:0000313" key="5">
    <source>
        <dbReference type="EMBL" id="WOJ92601.1"/>
    </source>
</evidence>
<evidence type="ECO:0000256" key="1">
    <source>
        <dbReference type="ARBA" id="ARBA00022598"/>
    </source>
</evidence>
<dbReference type="Gene3D" id="3.30.930.10">
    <property type="entry name" value="Bira Bifunctional Protein, Domain 2"/>
    <property type="match status" value="1"/>
</dbReference>
<evidence type="ECO:0000256" key="2">
    <source>
        <dbReference type="ARBA" id="ARBA00022741"/>
    </source>
</evidence>
<evidence type="ECO:0000259" key="4">
    <source>
        <dbReference type="Pfam" id="PF00152"/>
    </source>
</evidence>
<dbReference type="NCBIfam" id="NF006828">
    <property type="entry name" value="PRK09350.1"/>
    <property type="match status" value="1"/>
</dbReference>
<feature type="domain" description="Aminoacyl-tRNA synthetase class II (D/K/N)" evidence="4">
    <location>
        <begin position="3"/>
        <end position="313"/>
    </location>
</feature>
<keyword evidence="3" id="KW-0067">ATP-binding</keyword>
<accession>A0ABZ0I0P3</accession>
<evidence type="ECO:0000256" key="3">
    <source>
        <dbReference type="ARBA" id="ARBA00022840"/>
    </source>
</evidence>
<dbReference type="NCBIfam" id="TIGR00462">
    <property type="entry name" value="genX"/>
    <property type="match status" value="1"/>
</dbReference>
<sequence>MSDWRPGSTRAALQARGEIFALLRHFFAQKQVLEVDTPLLSRFGVTDPSIEPLRVLPSSAEASSMFLQSSPEFAMKRLLAAGSGPIYQLGKAFRDGEIGAKHNPEFTLLEWYRPGFTLQQLMSEVGELVCECLDRDRWDIISYRALFEEVLSVDPWTVTVAQLKELAAKQLDIGQLELDHDGWLDLLMSHVLEPVLAHQGLQFVCDYPPSQAALARCSVRNGQTVAERFELYVDGIELANGYRELLDAKELMARAASDNERRQLSGQEPRVLDSRLVDAMLEGLPDCSGVALGVDRLLMAKLGADRLSAVMPFDWTRA</sequence>
<dbReference type="RefSeq" id="WP_407347201.1">
    <property type="nucleotide sequence ID" value="NZ_CP136864.1"/>
</dbReference>
<dbReference type="SUPFAM" id="SSF55681">
    <property type="entry name" value="Class II aaRS and biotin synthetases"/>
    <property type="match status" value="1"/>
</dbReference>
<dbReference type="Pfam" id="PF00152">
    <property type="entry name" value="tRNA-synt_2"/>
    <property type="match status" value="1"/>
</dbReference>
<keyword evidence="2" id="KW-0547">Nucleotide-binding</keyword>
<dbReference type="InterPro" id="IPR004364">
    <property type="entry name" value="Aa-tRNA-synt_II"/>
</dbReference>
<dbReference type="Proteomes" id="UP001626537">
    <property type="component" value="Chromosome"/>
</dbReference>
<protein>
    <submittedName>
        <fullName evidence="5">EF-P lysine aminoacylase EpmA</fullName>
    </submittedName>
</protein>
<dbReference type="InterPro" id="IPR045864">
    <property type="entry name" value="aa-tRNA-synth_II/BPL/LPL"/>
</dbReference>